<comment type="similarity">
    <text evidence="1">Belongs to the GST superfamily.</text>
</comment>
<dbReference type="PANTHER" id="PTHR44051">
    <property type="entry name" value="GLUTATHIONE S-TRANSFERASE-RELATED"/>
    <property type="match status" value="1"/>
</dbReference>
<dbReference type="InterPro" id="IPR004045">
    <property type="entry name" value="Glutathione_S-Trfase_N"/>
</dbReference>
<dbReference type="Gene3D" id="3.40.30.10">
    <property type="entry name" value="Glutaredoxin"/>
    <property type="match status" value="1"/>
</dbReference>
<dbReference type="OrthoDB" id="7583243at2"/>
<dbReference type="PROSITE" id="PS50404">
    <property type="entry name" value="GST_NTER"/>
    <property type="match status" value="1"/>
</dbReference>
<accession>A0A506UKN5</accession>
<feature type="domain" description="GST C-terminal" evidence="3">
    <location>
        <begin position="90"/>
        <end position="208"/>
    </location>
</feature>
<dbReference type="InterPro" id="IPR010987">
    <property type="entry name" value="Glutathione-S-Trfase_C-like"/>
</dbReference>
<evidence type="ECO:0000259" key="3">
    <source>
        <dbReference type="PROSITE" id="PS50405"/>
    </source>
</evidence>
<keyword evidence="5" id="KW-1185">Reference proteome</keyword>
<dbReference type="SFLD" id="SFLDS00019">
    <property type="entry name" value="Glutathione_Transferase_(cytos"/>
    <property type="match status" value="1"/>
</dbReference>
<dbReference type="PANTHER" id="PTHR44051:SF8">
    <property type="entry name" value="GLUTATHIONE S-TRANSFERASE GSTA"/>
    <property type="match status" value="1"/>
</dbReference>
<dbReference type="InterPro" id="IPR004046">
    <property type="entry name" value="GST_C"/>
</dbReference>
<proteinExistence type="inferred from homology"/>
<name>A0A506UKN5_9PROT</name>
<evidence type="ECO:0000313" key="4">
    <source>
        <dbReference type="EMBL" id="TPW33899.1"/>
    </source>
</evidence>
<keyword evidence="4" id="KW-0808">Transferase</keyword>
<evidence type="ECO:0000256" key="1">
    <source>
        <dbReference type="RuleBase" id="RU003494"/>
    </source>
</evidence>
<dbReference type="InterPro" id="IPR036282">
    <property type="entry name" value="Glutathione-S-Trfase_C_sf"/>
</dbReference>
<protein>
    <submittedName>
        <fullName evidence="4">Glutathione S-transferase</fullName>
    </submittedName>
</protein>
<dbReference type="Proteomes" id="UP000315037">
    <property type="component" value="Unassembled WGS sequence"/>
</dbReference>
<dbReference type="PROSITE" id="PS50405">
    <property type="entry name" value="GST_CTER"/>
    <property type="match status" value="1"/>
</dbReference>
<sequence>MAQTYKLYYAWGACSLASHIMLIEAEVPFTIEAVNLQTEKTASGRDYYEINPRGAVPALEIIDEVLTQNDAILPYIGDLSDIPAFCPVQGSMRRARVDEAIGFCGDIHSAYAAFFTFGKVKGEVGERAMAGLKKRMRQLEAWLPEGTYWLGPFTQADAYAAVLISWAPGVGLDMKDYPKAQALKERVWARPSTKKALAQEEAQRNKAG</sequence>
<dbReference type="InterPro" id="IPR036249">
    <property type="entry name" value="Thioredoxin-like_sf"/>
</dbReference>
<dbReference type="SUPFAM" id="SSF52833">
    <property type="entry name" value="Thioredoxin-like"/>
    <property type="match status" value="1"/>
</dbReference>
<dbReference type="GO" id="GO:0016740">
    <property type="term" value="F:transferase activity"/>
    <property type="evidence" value="ECO:0007669"/>
    <property type="project" value="UniProtKB-KW"/>
</dbReference>
<dbReference type="EMBL" id="SORZ01000002">
    <property type="protein sequence ID" value="TPW33899.1"/>
    <property type="molecule type" value="Genomic_DNA"/>
</dbReference>
<dbReference type="SUPFAM" id="SSF47616">
    <property type="entry name" value="GST C-terminal domain-like"/>
    <property type="match status" value="1"/>
</dbReference>
<feature type="domain" description="GST N-terminal" evidence="2">
    <location>
        <begin position="3"/>
        <end position="84"/>
    </location>
</feature>
<evidence type="ECO:0000313" key="5">
    <source>
        <dbReference type="Proteomes" id="UP000315037"/>
    </source>
</evidence>
<organism evidence="4 5">
    <name type="scientific">Oecophyllibacter saccharovorans</name>
    <dbReference type="NCBI Taxonomy" id="2558360"/>
    <lineage>
        <taxon>Bacteria</taxon>
        <taxon>Pseudomonadati</taxon>
        <taxon>Pseudomonadota</taxon>
        <taxon>Alphaproteobacteria</taxon>
        <taxon>Acetobacterales</taxon>
        <taxon>Acetobacteraceae</taxon>
        <taxon>Oecophyllibacter</taxon>
    </lineage>
</organism>
<dbReference type="Pfam" id="PF00043">
    <property type="entry name" value="GST_C"/>
    <property type="match status" value="1"/>
</dbReference>
<dbReference type="Pfam" id="PF02798">
    <property type="entry name" value="GST_N"/>
    <property type="match status" value="1"/>
</dbReference>
<dbReference type="AlphaFoldDB" id="A0A506UKN5"/>
<dbReference type="InterPro" id="IPR040079">
    <property type="entry name" value="Glutathione_S-Trfase"/>
</dbReference>
<gene>
    <name evidence="4" type="ORF">E3202_04720</name>
</gene>
<dbReference type="RefSeq" id="WP_141451183.1">
    <property type="nucleotide sequence ID" value="NZ_CP038143.1"/>
</dbReference>
<reference evidence="4 5" key="1">
    <citation type="submission" date="2019-03" db="EMBL/GenBank/DDBJ databases">
        <title>The complete genome sequence of Neokomagataea sp. Jb2 NBRC113641.</title>
        <authorList>
            <person name="Chua K.-O."/>
            <person name="Chan K.-G."/>
            <person name="See-Too W.-S."/>
        </authorList>
    </citation>
    <scope>NUCLEOTIDE SEQUENCE [LARGE SCALE GENOMIC DNA]</scope>
    <source>
        <strain evidence="4 5">Jb2</strain>
    </source>
</reference>
<dbReference type="CDD" id="cd03057">
    <property type="entry name" value="GST_N_Beta"/>
    <property type="match status" value="1"/>
</dbReference>
<comment type="caution">
    <text evidence="4">The sequence shown here is derived from an EMBL/GenBank/DDBJ whole genome shotgun (WGS) entry which is preliminary data.</text>
</comment>
<evidence type="ECO:0000259" key="2">
    <source>
        <dbReference type="PROSITE" id="PS50404"/>
    </source>
</evidence>
<dbReference type="Gene3D" id="1.20.1050.10">
    <property type="match status" value="1"/>
</dbReference>